<sequence>MALHDARQDKAQPRQQPGKKAQLVDEYRKVGPAAINAALLCKGKAKRKDEPKRPYQVREEI</sequence>
<accession>A0ABV6D4N0</accession>
<dbReference type="Proteomes" id="UP001589755">
    <property type="component" value="Unassembled WGS sequence"/>
</dbReference>
<evidence type="ECO:0000313" key="3">
    <source>
        <dbReference type="Proteomes" id="UP001589755"/>
    </source>
</evidence>
<keyword evidence="3" id="KW-1185">Reference proteome</keyword>
<name>A0ABV6D4N0_9HYPH</name>
<reference evidence="2 3" key="1">
    <citation type="submission" date="2024-09" db="EMBL/GenBank/DDBJ databases">
        <authorList>
            <person name="Sun Q."/>
            <person name="Mori K."/>
        </authorList>
    </citation>
    <scope>NUCLEOTIDE SEQUENCE [LARGE SCALE GENOMIC DNA]</scope>
    <source>
        <strain evidence="2 3">CCM 8543</strain>
    </source>
</reference>
<dbReference type="RefSeq" id="WP_261520763.1">
    <property type="nucleotide sequence ID" value="NZ_JAODNW010000014.1"/>
</dbReference>
<proteinExistence type="predicted"/>
<feature type="compositionally biased region" description="Basic and acidic residues" evidence="1">
    <location>
        <begin position="1"/>
        <end position="12"/>
    </location>
</feature>
<protein>
    <submittedName>
        <fullName evidence="2">Uncharacterized protein</fullName>
    </submittedName>
</protein>
<dbReference type="EMBL" id="JBHLXD010000005">
    <property type="protein sequence ID" value="MFC0207604.1"/>
    <property type="molecule type" value="Genomic_DNA"/>
</dbReference>
<gene>
    <name evidence="2" type="ORF">ACFFJ2_04220</name>
</gene>
<organism evidence="2 3">
    <name type="scientific">Chelativorans intermedius</name>
    <dbReference type="NCBI Taxonomy" id="515947"/>
    <lineage>
        <taxon>Bacteria</taxon>
        <taxon>Pseudomonadati</taxon>
        <taxon>Pseudomonadota</taxon>
        <taxon>Alphaproteobacteria</taxon>
        <taxon>Hyphomicrobiales</taxon>
        <taxon>Phyllobacteriaceae</taxon>
        <taxon>Chelativorans</taxon>
    </lineage>
</organism>
<feature type="region of interest" description="Disordered" evidence="1">
    <location>
        <begin position="1"/>
        <end position="24"/>
    </location>
</feature>
<evidence type="ECO:0000256" key="1">
    <source>
        <dbReference type="SAM" id="MobiDB-lite"/>
    </source>
</evidence>
<comment type="caution">
    <text evidence="2">The sequence shown here is derived from an EMBL/GenBank/DDBJ whole genome shotgun (WGS) entry which is preliminary data.</text>
</comment>
<evidence type="ECO:0000313" key="2">
    <source>
        <dbReference type="EMBL" id="MFC0207604.1"/>
    </source>
</evidence>